<reference evidence="3" key="2">
    <citation type="journal article" date="2017" name="Nat. Plants">
        <title>The Aegilops tauschii genome reveals multiple impacts of transposons.</title>
        <authorList>
            <person name="Zhao G."/>
            <person name="Zou C."/>
            <person name="Li K."/>
            <person name="Wang K."/>
            <person name="Li T."/>
            <person name="Gao L."/>
            <person name="Zhang X."/>
            <person name="Wang H."/>
            <person name="Yang Z."/>
            <person name="Liu X."/>
            <person name="Jiang W."/>
            <person name="Mao L."/>
            <person name="Kong X."/>
            <person name="Jiao Y."/>
            <person name="Jia J."/>
        </authorList>
    </citation>
    <scope>NUCLEOTIDE SEQUENCE [LARGE SCALE GENOMIC DNA]</scope>
    <source>
        <strain evidence="3">cv. AL8/78</strain>
    </source>
</reference>
<reference evidence="3" key="1">
    <citation type="journal article" date="2014" name="Science">
        <title>Ancient hybridizations among the ancestral genomes of bread wheat.</title>
        <authorList>
            <consortium name="International Wheat Genome Sequencing Consortium,"/>
            <person name="Marcussen T."/>
            <person name="Sandve S.R."/>
            <person name="Heier L."/>
            <person name="Spannagl M."/>
            <person name="Pfeifer M."/>
            <person name="Jakobsen K.S."/>
            <person name="Wulff B.B."/>
            <person name="Steuernagel B."/>
            <person name="Mayer K.F."/>
            <person name="Olsen O.A."/>
        </authorList>
    </citation>
    <scope>NUCLEOTIDE SEQUENCE [LARGE SCALE GENOMIC DNA]</scope>
    <source>
        <strain evidence="3">cv. AL8/78</strain>
    </source>
</reference>
<feature type="compositionally biased region" description="Pro residues" evidence="1">
    <location>
        <begin position="42"/>
        <end position="63"/>
    </location>
</feature>
<dbReference type="Gramene" id="AET7Gv20746800.2">
    <property type="protein sequence ID" value="AET7Gv20746800.2"/>
    <property type="gene ID" value="AET7Gv20746800"/>
</dbReference>
<proteinExistence type="predicted"/>
<evidence type="ECO:0000313" key="3">
    <source>
        <dbReference type="Proteomes" id="UP000015105"/>
    </source>
</evidence>
<evidence type="ECO:0000313" key="2">
    <source>
        <dbReference type="EnsemblPlants" id="AET7Gv20746800.2"/>
    </source>
</evidence>
<reference evidence="2" key="3">
    <citation type="journal article" date="2017" name="Nature">
        <title>Genome sequence of the progenitor of the wheat D genome Aegilops tauschii.</title>
        <authorList>
            <person name="Luo M.C."/>
            <person name="Gu Y.Q."/>
            <person name="Puiu D."/>
            <person name="Wang H."/>
            <person name="Twardziok S.O."/>
            <person name="Deal K.R."/>
            <person name="Huo N."/>
            <person name="Zhu T."/>
            <person name="Wang L."/>
            <person name="Wang Y."/>
            <person name="McGuire P.E."/>
            <person name="Liu S."/>
            <person name="Long H."/>
            <person name="Ramasamy R.K."/>
            <person name="Rodriguez J.C."/>
            <person name="Van S.L."/>
            <person name="Yuan L."/>
            <person name="Wang Z."/>
            <person name="Xia Z."/>
            <person name="Xiao L."/>
            <person name="Anderson O.D."/>
            <person name="Ouyang S."/>
            <person name="Liang Y."/>
            <person name="Zimin A.V."/>
            <person name="Pertea G."/>
            <person name="Qi P."/>
            <person name="Bennetzen J.L."/>
            <person name="Dai X."/>
            <person name="Dawson M.W."/>
            <person name="Muller H.G."/>
            <person name="Kugler K."/>
            <person name="Rivarola-Duarte L."/>
            <person name="Spannagl M."/>
            <person name="Mayer K.F.X."/>
            <person name="Lu F.H."/>
            <person name="Bevan M.W."/>
            <person name="Leroy P."/>
            <person name="Li P."/>
            <person name="You F.M."/>
            <person name="Sun Q."/>
            <person name="Liu Z."/>
            <person name="Lyons E."/>
            <person name="Wicker T."/>
            <person name="Salzberg S.L."/>
            <person name="Devos K.M."/>
            <person name="Dvorak J."/>
        </authorList>
    </citation>
    <scope>NUCLEOTIDE SEQUENCE [LARGE SCALE GENOMIC DNA]</scope>
    <source>
        <strain evidence="2">cv. AL8/78</strain>
    </source>
</reference>
<feature type="compositionally biased region" description="Low complexity" evidence="1">
    <location>
        <begin position="87"/>
        <end position="98"/>
    </location>
</feature>
<keyword evidence="3" id="KW-1185">Reference proteome</keyword>
<feature type="compositionally biased region" description="Basic and acidic residues" evidence="1">
    <location>
        <begin position="234"/>
        <end position="246"/>
    </location>
</feature>
<feature type="compositionally biased region" description="Polar residues" evidence="1">
    <location>
        <begin position="1"/>
        <end position="11"/>
    </location>
</feature>
<protein>
    <submittedName>
        <fullName evidence="2">Uncharacterized protein</fullName>
    </submittedName>
</protein>
<dbReference type="Proteomes" id="UP000015105">
    <property type="component" value="Chromosome 7D"/>
</dbReference>
<reference evidence="2" key="5">
    <citation type="journal article" date="2021" name="G3 (Bethesda)">
        <title>Aegilops tauschii genome assembly Aet v5.0 features greater sequence contiguity and improved annotation.</title>
        <authorList>
            <person name="Wang L."/>
            <person name="Zhu T."/>
            <person name="Rodriguez J.C."/>
            <person name="Deal K.R."/>
            <person name="Dubcovsky J."/>
            <person name="McGuire P.E."/>
            <person name="Lux T."/>
            <person name="Spannagl M."/>
            <person name="Mayer K.F.X."/>
            <person name="Baldrich P."/>
            <person name="Meyers B.C."/>
            <person name="Huo N."/>
            <person name="Gu Y.Q."/>
            <person name="Zhou H."/>
            <person name="Devos K.M."/>
            <person name="Bennetzen J.L."/>
            <person name="Unver T."/>
            <person name="Budak H."/>
            <person name="Gulick P.J."/>
            <person name="Galiba G."/>
            <person name="Kalapos B."/>
            <person name="Nelson D.R."/>
            <person name="Li P."/>
            <person name="You F.M."/>
            <person name="Luo M.C."/>
            <person name="Dvorak J."/>
        </authorList>
    </citation>
    <scope>NUCLEOTIDE SEQUENCE [LARGE SCALE GENOMIC DNA]</scope>
    <source>
        <strain evidence="2">cv. AL8/78</strain>
    </source>
</reference>
<dbReference type="AlphaFoldDB" id="A0A453RX02"/>
<evidence type="ECO:0000256" key="1">
    <source>
        <dbReference type="SAM" id="MobiDB-lite"/>
    </source>
</evidence>
<feature type="region of interest" description="Disordered" evidence="1">
    <location>
        <begin position="230"/>
        <end position="285"/>
    </location>
</feature>
<name>A0A453RX02_AEGTS</name>
<sequence>MAVVHNRTSPGSRRPCRLHPLPRRTPLDLHPHPPRSTRSPHAAPPPAMGAGYPPPPPPAPPDPRTTRPWRWLLPPLGIPAPPAMKGSSSSAVVHSSTDSHGRTRVIQQRPHHRMGGHGMPTCRPSASPFLCILTPDHFSCIFKLALSPLFFGFHASLSSSTVRDLPPRSASAFLVGEAYHRSLFQSKSDMGRSRARARQPLSNISMLALPRNQEPHDRFPFFSSLPSVSSQDVTLRDGHGRPMSERRRPRTRRHLDPLHAISISPETCTKSHPAPSPPFGPRPVALQPERFNRLVPEAEERSSLPRASPALANQQADPASYLFFRRDASPLRCLLRRGRRRQVVAGTRRWRTR</sequence>
<feature type="region of interest" description="Disordered" evidence="1">
    <location>
        <begin position="83"/>
        <end position="117"/>
    </location>
</feature>
<accession>A0A453RX02</accession>
<organism evidence="2 3">
    <name type="scientific">Aegilops tauschii subsp. strangulata</name>
    <name type="common">Goatgrass</name>
    <dbReference type="NCBI Taxonomy" id="200361"/>
    <lineage>
        <taxon>Eukaryota</taxon>
        <taxon>Viridiplantae</taxon>
        <taxon>Streptophyta</taxon>
        <taxon>Embryophyta</taxon>
        <taxon>Tracheophyta</taxon>
        <taxon>Spermatophyta</taxon>
        <taxon>Magnoliopsida</taxon>
        <taxon>Liliopsida</taxon>
        <taxon>Poales</taxon>
        <taxon>Poaceae</taxon>
        <taxon>BOP clade</taxon>
        <taxon>Pooideae</taxon>
        <taxon>Triticodae</taxon>
        <taxon>Triticeae</taxon>
        <taxon>Triticinae</taxon>
        <taxon>Aegilops</taxon>
    </lineage>
</organism>
<reference evidence="2" key="4">
    <citation type="submission" date="2019-03" db="UniProtKB">
        <authorList>
            <consortium name="EnsemblPlants"/>
        </authorList>
    </citation>
    <scope>IDENTIFICATION</scope>
</reference>
<dbReference type="EnsemblPlants" id="AET7Gv20746800.2">
    <property type="protein sequence ID" value="AET7Gv20746800.2"/>
    <property type="gene ID" value="AET7Gv20746800"/>
</dbReference>
<feature type="region of interest" description="Disordered" evidence="1">
    <location>
        <begin position="1"/>
        <end position="69"/>
    </location>
</feature>